<dbReference type="Gene3D" id="3.30.9.10">
    <property type="entry name" value="D-Amino Acid Oxidase, subunit A, domain 2"/>
    <property type="match status" value="1"/>
</dbReference>
<dbReference type="Proteomes" id="UP000590511">
    <property type="component" value="Unassembled WGS sequence"/>
</dbReference>
<evidence type="ECO:0000259" key="1">
    <source>
        <dbReference type="Pfam" id="PF01494"/>
    </source>
</evidence>
<proteinExistence type="predicted"/>
<reference evidence="2 5" key="2">
    <citation type="submission" date="2021-01" db="EMBL/GenBank/DDBJ databases">
        <title>Whole genome shotgun sequence of Actinoplanes lobatus NBRC 12513.</title>
        <authorList>
            <person name="Komaki H."/>
            <person name="Tamura T."/>
        </authorList>
    </citation>
    <scope>NUCLEOTIDE SEQUENCE [LARGE SCALE GENOMIC DNA]</scope>
    <source>
        <strain evidence="2 5">NBRC 12513</strain>
    </source>
</reference>
<evidence type="ECO:0000313" key="2">
    <source>
        <dbReference type="EMBL" id="GIE45817.1"/>
    </source>
</evidence>
<protein>
    <submittedName>
        <fullName evidence="2 3">FAD-dependent oxidoreductase</fullName>
    </submittedName>
</protein>
<dbReference type="PANTHER" id="PTHR46865:SF2">
    <property type="entry name" value="MONOOXYGENASE"/>
    <property type="match status" value="1"/>
</dbReference>
<gene>
    <name evidence="2" type="ORF">Alo02nite_87150</name>
    <name evidence="3" type="ORF">BJ964_004119</name>
</gene>
<dbReference type="InterPro" id="IPR051704">
    <property type="entry name" value="FAD_aromatic-hydroxylase"/>
</dbReference>
<dbReference type="EMBL" id="BOMP01000176">
    <property type="protein sequence ID" value="GIE45817.1"/>
    <property type="molecule type" value="Genomic_DNA"/>
</dbReference>
<dbReference type="Gene3D" id="3.50.50.60">
    <property type="entry name" value="FAD/NAD(P)-binding domain"/>
    <property type="match status" value="1"/>
</dbReference>
<dbReference type="AlphaFoldDB" id="A0A7W7MH42"/>
<dbReference type="RefSeq" id="WP_188122197.1">
    <property type="nucleotide sequence ID" value="NZ_BOMP01000176.1"/>
</dbReference>
<keyword evidence="5" id="KW-1185">Reference proteome</keyword>
<dbReference type="EMBL" id="JACHNC010000001">
    <property type="protein sequence ID" value="MBB4749958.1"/>
    <property type="molecule type" value="Genomic_DNA"/>
</dbReference>
<dbReference type="Proteomes" id="UP000631312">
    <property type="component" value="Unassembled WGS sequence"/>
</dbReference>
<sequence length="399" mass="42022">MHALISGASVAGPVLAYWLRRNGWRVTVVERAADARAGDGGHAVDLFGPAVDVIERMGLLDRVREARTRNDTITLFRDGRAPITLATADLAAGVPGRHIEIMRGVLAGLLHEVTRDDVDYRFGTVIERLDGATAVLSDGDTVDADLVVGADGLHSGVRALAFGPEERYRRFLGAYLAVYTLPDVLGTGPTVAAFTAPGLAATVYPTLAPGLSRALFLVRTAEIPHDRHDRDAQKGILRDLIGDRLGPRVAAVLAHLGPAGDFYFDDISQIRMDSWSRGPVTLVGDAGYGPGPAVGGGTSLAAAAAYVLAAELATGPVDGALRRYEAALAGPVRHSRRIGPSVLGAIVPRNRTQVWLTAQATRLLPRLPGPARRWLTSFGGGPAAMLDGLVLPPMGATRS</sequence>
<organism evidence="3 4">
    <name type="scientific">Actinoplanes lobatus</name>
    <dbReference type="NCBI Taxonomy" id="113568"/>
    <lineage>
        <taxon>Bacteria</taxon>
        <taxon>Bacillati</taxon>
        <taxon>Actinomycetota</taxon>
        <taxon>Actinomycetes</taxon>
        <taxon>Micromonosporales</taxon>
        <taxon>Micromonosporaceae</taxon>
        <taxon>Actinoplanes</taxon>
    </lineage>
</organism>
<evidence type="ECO:0000313" key="4">
    <source>
        <dbReference type="Proteomes" id="UP000590511"/>
    </source>
</evidence>
<dbReference type="SUPFAM" id="SSF51905">
    <property type="entry name" value="FAD/NAD(P)-binding domain"/>
    <property type="match status" value="1"/>
</dbReference>
<evidence type="ECO:0000313" key="3">
    <source>
        <dbReference type="EMBL" id="MBB4749958.1"/>
    </source>
</evidence>
<name>A0A7W7MH42_9ACTN</name>
<accession>A0A7W7MH42</accession>
<dbReference type="InterPro" id="IPR036188">
    <property type="entry name" value="FAD/NAD-bd_sf"/>
</dbReference>
<evidence type="ECO:0000313" key="5">
    <source>
        <dbReference type="Proteomes" id="UP000631312"/>
    </source>
</evidence>
<feature type="domain" description="FAD-binding" evidence="1">
    <location>
        <begin position="3"/>
        <end position="313"/>
    </location>
</feature>
<dbReference type="PRINTS" id="PR00420">
    <property type="entry name" value="RNGMNOXGNASE"/>
</dbReference>
<reference evidence="3 4" key="1">
    <citation type="submission" date="2020-08" db="EMBL/GenBank/DDBJ databases">
        <title>Sequencing the genomes of 1000 actinobacteria strains.</title>
        <authorList>
            <person name="Klenk H.-P."/>
        </authorList>
    </citation>
    <scope>NUCLEOTIDE SEQUENCE [LARGE SCALE GENOMIC DNA]</scope>
    <source>
        <strain evidence="3 4">DSM 43150</strain>
    </source>
</reference>
<dbReference type="Pfam" id="PF01494">
    <property type="entry name" value="FAD_binding_3"/>
    <property type="match status" value="1"/>
</dbReference>
<comment type="caution">
    <text evidence="3">The sequence shown here is derived from an EMBL/GenBank/DDBJ whole genome shotgun (WGS) entry which is preliminary data.</text>
</comment>
<dbReference type="InterPro" id="IPR002938">
    <property type="entry name" value="FAD-bd"/>
</dbReference>
<dbReference type="PANTHER" id="PTHR46865">
    <property type="entry name" value="OXIDOREDUCTASE-RELATED"/>
    <property type="match status" value="1"/>
</dbReference>
<dbReference type="GO" id="GO:0071949">
    <property type="term" value="F:FAD binding"/>
    <property type="evidence" value="ECO:0007669"/>
    <property type="project" value="InterPro"/>
</dbReference>